<reference evidence="2" key="1">
    <citation type="journal article" date="2020" name="mSystems">
        <title>Genome- and Community-Level Interaction Insights into Carbon Utilization and Element Cycling Functions of Hydrothermarchaeota in Hydrothermal Sediment.</title>
        <authorList>
            <person name="Zhou Z."/>
            <person name="Liu Y."/>
            <person name="Xu W."/>
            <person name="Pan J."/>
            <person name="Luo Z.H."/>
            <person name="Li M."/>
        </authorList>
    </citation>
    <scope>NUCLEOTIDE SEQUENCE [LARGE SCALE GENOMIC DNA]</scope>
    <source>
        <strain evidence="2">HyVt-458</strain>
    </source>
</reference>
<dbReference type="PANTHER" id="PTHR35867:SF1">
    <property type="entry name" value="PROTEIN RSEC"/>
    <property type="match status" value="1"/>
</dbReference>
<dbReference type="PIRSF" id="PIRSF004923">
    <property type="entry name" value="RseC"/>
    <property type="match status" value="1"/>
</dbReference>
<keyword evidence="1" id="KW-1133">Transmembrane helix</keyword>
<dbReference type="InterPro" id="IPR007359">
    <property type="entry name" value="SigmaE_reg_RseC_MucC"/>
</dbReference>
<comment type="caution">
    <text evidence="2">The sequence shown here is derived from an EMBL/GenBank/DDBJ whole genome shotgun (WGS) entry which is preliminary data.</text>
</comment>
<feature type="transmembrane region" description="Helical" evidence="1">
    <location>
        <begin position="106"/>
        <end position="127"/>
    </location>
</feature>
<dbReference type="EMBL" id="DRLF01000301">
    <property type="protein sequence ID" value="HEC06908.1"/>
    <property type="molecule type" value="Genomic_DNA"/>
</dbReference>
<gene>
    <name evidence="2" type="ORF">ENJ12_08660</name>
</gene>
<accession>A0A831RZ97</accession>
<name>A0A831RZ97_9GAMM</name>
<dbReference type="AlphaFoldDB" id="A0A831RZ97"/>
<dbReference type="Pfam" id="PF04246">
    <property type="entry name" value="RseC_MucC"/>
    <property type="match status" value="1"/>
</dbReference>
<dbReference type="Proteomes" id="UP000886339">
    <property type="component" value="Unassembled WGS sequence"/>
</dbReference>
<keyword evidence="1" id="KW-0812">Transmembrane</keyword>
<dbReference type="PANTHER" id="PTHR35867">
    <property type="entry name" value="PROTEIN RSEC"/>
    <property type="match status" value="1"/>
</dbReference>
<proteinExistence type="predicted"/>
<dbReference type="InterPro" id="IPR026268">
    <property type="entry name" value="RseC"/>
</dbReference>
<keyword evidence="1" id="KW-0472">Membrane</keyword>
<protein>
    <submittedName>
        <fullName evidence="2">Sigma E positive regulator RseC/MucC</fullName>
    </submittedName>
</protein>
<sequence>MLEEEGIVLSVNGDTAEVVAETKSACGSCSARSGCGTSLLASMFPQRKRSFLAANPVSAQEGDRVVIGLDESAMQIASLLVYMAPLLGLIGGAILGNWLMPSLLSGFTEIGSIAMGIAGFVLVLMTVRKISPRLSGNSRYQARILRVLRIRPISVEGIKLTGNQIDGK</sequence>
<organism evidence="2">
    <name type="scientific">Thiolapillus brandeum</name>
    <dbReference type="NCBI Taxonomy" id="1076588"/>
    <lineage>
        <taxon>Bacteria</taxon>
        <taxon>Pseudomonadati</taxon>
        <taxon>Pseudomonadota</taxon>
        <taxon>Gammaproteobacteria</taxon>
        <taxon>Chromatiales</taxon>
        <taxon>Sedimenticolaceae</taxon>
        <taxon>Thiolapillus</taxon>
    </lineage>
</organism>
<feature type="transmembrane region" description="Helical" evidence="1">
    <location>
        <begin position="79"/>
        <end position="100"/>
    </location>
</feature>
<evidence type="ECO:0000256" key="1">
    <source>
        <dbReference type="SAM" id="Phobius"/>
    </source>
</evidence>
<evidence type="ECO:0000313" key="2">
    <source>
        <dbReference type="EMBL" id="HEC06908.1"/>
    </source>
</evidence>